<dbReference type="SMART" id="SM00004">
    <property type="entry name" value="NL"/>
    <property type="match status" value="3"/>
</dbReference>
<dbReference type="Gene3D" id="2.10.25.10">
    <property type="entry name" value="Laminin"/>
    <property type="match status" value="30"/>
</dbReference>
<evidence type="ECO:0000256" key="23">
    <source>
        <dbReference type="ARBA" id="ARBA00023170"/>
    </source>
</evidence>
<dbReference type="Gene3D" id="3.30.70.3310">
    <property type="match status" value="1"/>
</dbReference>
<dbReference type="FunFam" id="2.10.25.10:FF:000146">
    <property type="entry name" value="Putative neurogenic locus notch"/>
    <property type="match status" value="1"/>
</dbReference>
<feature type="domain" description="EGF-like" evidence="31">
    <location>
        <begin position="366"/>
        <end position="402"/>
    </location>
</feature>
<dbReference type="FunFam" id="2.10.25.10:FF:000151">
    <property type="entry name" value="FAT atypical cadherin 4"/>
    <property type="match status" value="1"/>
</dbReference>
<feature type="domain" description="LNR" evidence="32">
    <location>
        <begin position="1413"/>
        <end position="1452"/>
    </location>
</feature>
<feature type="disulfide bond" evidence="29">
    <location>
        <begin position="354"/>
        <end position="363"/>
    </location>
</feature>
<keyword evidence="13" id="KW-0221">Differentiation</keyword>
<evidence type="ECO:0000256" key="30">
    <source>
        <dbReference type="SAM" id="MobiDB-lite"/>
    </source>
</evidence>
<dbReference type="InterPro" id="IPR008297">
    <property type="entry name" value="Notch"/>
</dbReference>
<feature type="disulfide bond" evidence="29">
    <location>
        <begin position="752"/>
        <end position="761"/>
    </location>
</feature>
<evidence type="ECO:0000256" key="27">
    <source>
        <dbReference type="PIRSR" id="PIRSR002279-2"/>
    </source>
</evidence>
<feature type="domain" description="EGF-like" evidence="31">
    <location>
        <begin position="880"/>
        <end position="916"/>
    </location>
</feature>
<dbReference type="Pfam" id="PF00066">
    <property type="entry name" value="Notch"/>
    <property type="match status" value="3"/>
</dbReference>
<keyword evidence="21" id="KW-0010">Activator</keyword>
<evidence type="ECO:0000256" key="7">
    <source>
        <dbReference type="ARBA" id="ARBA00022536"/>
    </source>
</evidence>
<dbReference type="FunFam" id="2.10.25.10:FF:000060">
    <property type="entry name" value="Neurogenic locus notch protein 1"/>
    <property type="match status" value="1"/>
</dbReference>
<evidence type="ECO:0000256" key="24">
    <source>
        <dbReference type="ARBA" id="ARBA00023180"/>
    </source>
</evidence>
<dbReference type="GO" id="GO:0014016">
    <property type="term" value="P:neuroblast differentiation"/>
    <property type="evidence" value="ECO:0007669"/>
    <property type="project" value="UniProtKB-ARBA"/>
</dbReference>
<dbReference type="FunFam" id="2.10.25.10:FF:000125">
    <property type="entry name" value="Neurogenic locus notch protein-like"/>
    <property type="match status" value="1"/>
</dbReference>
<dbReference type="GO" id="GO:0048646">
    <property type="term" value="P:anatomical structure formation involved in morphogenesis"/>
    <property type="evidence" value="ECO:0007669"/>
    <property type="project" value="UniProtKB-ARBA"/>
</dbReference>
<evidence type="ECO:0000256" key="11">
    <source>
        <dbReference type="ARBA" id="ARBA00022737"/>
    </source>
</evidence>
<proteinExistence type="inferred from homology"/>
<feature type="binding site" evidence="26">
    <location>
        <position position="500"/>
    </location>
    <ligand>
        <name>Ca(2+)</name>
        <dbReference type="ChEBI" id="CHEBI:29108"/>
        <label>2</label>
    </ligand>
</feature>
<dbReference type="PROSITE" id="PS01187">
    <property type="entry name" value="EGF_CA"/>
    <property type="match status" value="7"/>
</dbReference>
<evidence type="ECO:0000256" key="22">
    <source>
        <dbReference type="ARBA" id="ARBA00023163"/>
    </source>
</evidence>
<dbReference type="SMART" id="SM01339">
    <property type="entry name" value="NODP"/>
    <property type="match status" value="1"/>
</dbReference>
<feature type="disulfide bond" evidence="29">
    <location>
        <begin position="1229"/>
        <end position="1238"/>
    </location>
</feature>
<feature type="disulfide bond" evidence="27 29">
    <location>
        <begin position="471"/>
        <end position="480"/>
    </location>
</feature>
<dbReference type="FunFam" id="2.10.25.10:FF:000279">
    <property type="entry name" value="Neurogenic locus notch 1"/>
    <property type="match status" value="1"/>
</dbReference>
<dbReference type="SMART" id="SM00179">
    <property type="entry name" value="EGF_CA"/>
    <property type="match status" value="29"/>
</dbReference>
<dbReference type="FunFam" id="2.10.25.10:FF:000092">
    <property type="entry name" value="Neurogenic locus notch protein 1"/>
    <property type="match status" value="1"/>
</dbReference>
<evidence type="ECO:0000256" key="4">
    <source>
        <dbReference type="ARBA" id="ARBA00005847"/>
    </source>
</evidence>
<feature type="repeat" description="ANK" evidence="28">
    <location>
        <begin position="1995"/>
        <end position="2027"/>
    </location>
</feature>
<dbReference type="GO" id="GO:0031017">
    <property type="term" value="P:exocrine pancreas development"/>
    <property type="evidence" value="ECO:0007669"/>
    <property type="project" value="UniProtKB-ARBA"/>
</dbReference>
<dbReference type="FunFam" id="2.10.25.10:FF:000173">
    <property type="entry name" value="Neurogenic locus notch protein 2"/>
    <property type="match status" value="4"/>
</dbReference>
<feature type="domain" description="EGF-like" evidence="31">
    <location>
        <begin position="249"/>
        <end position="286"/>
    </location>
</feature>
<comment type="caution">
    <text evidence="29">Lacks conserved residue(s) required for the propagation of feature annotation.</text>
</comment>
<evidence type="ECO:0000256" key="18">
    <source>
        <dbReference type="ARBA" id="ARBA00023043"/>
    </source>
</evidence>
<dbReference type="PRINTS" id="PR01452">
    <property type="entry name" value="LNOTCHREPEAT"/>
</dbReference>
<dbReference type="SUPFAM" id="SSF90193">
    <property type="entry name" value="Notch domain"/>
    <property type="match status" value="3"/>
</dbReference>
<feature type="region of interest" description="Disordered" evidence="30">
    <location>
        <begin position="2405"/>
        <end position="2436"/>
    </location>
</feature>
<evidence type="ECO:0000256" key="25">
    <source>
        <dbReference type="ARBA" id="ARBA00023242"/>
    </source>
</evidence>
<feature type="domain" description="EGF-like" evidence="31">
    <location>
        <begin position="956"/>
        <end position="992"/>
    </location>
</feature>
<dbReference type="PANTHER" id="PTHR45836:SF17">
    <property type="entry name" value="NEUROGENIC LOCUS NOTCH HOMOLOG PROTEIN 3"/>
    <property type="match status" value="1"/>
</dbReference>
<feature type="disulfide bond" evidence="29">
    <location>
        <begin position="431"/>
        <end position="440"/>
    </location>
</feature>
<dbReference type="PROSITE" id="PS01186">
    <property type="entry name" value="EGF_2"/>
    <property type="match status" value="26"/>
</dbReference>
<dbReference type="InterPro" id="IPR010660">
    <property type="entry name" value="Notch_NOD_dom"/>
</dbReference>
<dbReference type="GO" id="GO:0051241">
    <property type="term" value="P:negative regulation of multicellular organismal process"/>
    <property type="evidence" value="ECO:0007669"/>
    <property type="project" value="UniProtKB-ARBA"/>
</dbReference>
<evidence type="ECO:0000256" key="13">
    <source>
        <dbReference type="ARBA" id="ARBA00022782"/>
    </source>
</evidence>
<dbReference type="PROSITE" id="PS00022">
    <property type="entry name" value="EGF_1"/>
    <property type="match status" value="28"/>
</dbReference>
<feature type="domain" description="EGF-like" evidence="31">
    <location>
        <begin position="802"/>
        <end position="840"/>
    </location>
</feature>
<dbReference type="SMART" id="SM01338">
    <property type="entry name" value="NOD"/>
    <property type="match status" value="1"/>
</dbReference>
<name>A0A8C7CPC0_ONCKI</name>
<feature type="domain" description="EGF-like" evidence="31">
    <location>
        <begin position="764"/>
        <end position="800"/>
    </location>
</feature>
<dbReference type="InterPro" id="IPR000742">
    <property type="entry name" value="EGF"/>
</dbReference>
<feature type="domain" description="EGF-like" evidence="31">
    <location>
        <begin position="483"/>
        <end position="519"/>
    </location>
</feature>
<dbReference type="InterPro" id="IPR051355">
    <property type="entry name" value="Notch/Slit_guidance"/>
</dbReference>
<dbReference type="InterPro" id="IPR011656">
    <property type="entry name" value="Notch_NODP_dom"/>
</dbReference>
<dbReference type="Pfam" id="PF12661">
    <property type="entry name" value="hEGF"/>
    <property type="match status" value="5"/>
</dbReference>
<keyword evidence="18 28" id="KW-0040">ANK repeat</keyword>
<feature type="compositionally biased region" description="Polar residues" evidence="30">
    <location>
        <begin position="1"/>
        <end position="20"/>
    </location>
</feature>
<feature type="region of interest" description="Disordered" evidence="30">
    <location>
        <begin position="2317"/>
        <end position="2391"/>
    </location>
</feature>
<feature type="disulfide bond" evidence="29">
    <location>
        <begin position="618"/>
        <end position="628"/>
    </location>
</feature>
<feature type="compositionally biased region" description="Low complexity" evidence="30">
    <location>
        <begin position="2334"/>
        <end position="2347"/>
    </location>
</feature>
<dbReference type="GO" id="GO:0003008">
    <property type="term" value="P:system process"/>
    <property type="evidence" value="ECO:0007669"/>
    <property type="project" value="UniProtKB-ARBA"/>
</dbReference>
<feature type="disulfide bond" evidence="29">
    <location>
        <begin position="314"/>
        <end position="323"/>
    </location>
</feature>
<feature type="disulfide bond" evidence="29">
    <location>
        <begin position="1107"/>
        <end position="1116"/>
    </location>
</feature>
<feature type="compositionally biased region" description="Low complexity" evidence="30">
    <location>
        <begin position="2355"/>
        <end position="2364"/>
    </location>
</feature>
<evidence type="ECO:0000256" key="17">
    <source>
        <dbReference type="ARBA" id="ARBA00023015"/>
    </source>
</evidence>
<feature type="disulfide bond" evidence="29">
    <location>
        <begin position="1347"/>
        <end position="1356"/>
    </location>
</feature>
<feature type="domain" description="LNR" evidence="32">
    <location>
        <begin position="1490"/>
        <end position="1533"/>
    </location>
</feature>
<feature type="disulfide bond" evidence="29">
    <location>
        <begin position="276"/>
        <end position="285"/>
    </location>
</feature>
<evidence type="ECO:0000256" key="14">
    <source>
        <dbReference type="ARBA" id="ARBA00022843"/>
    </source>
</evidence>
<dbReference type="GO" id="GO:0007219">
    <property type="term" value="P:Notch signaling pathway"/>
    <property type="evidence" value="ECO:0007669"/>
    <property type="project" value="UniProtKB-KW"/>
</dbReference>
<dbReference type="FunFam" id="2.10.25.10:FF:000050">
    <property type="entry name" value="neurogenic locus notch homolog protein 3"/>
    <property type="match status" value="1"/>
</dbReference>
<feature type="domain" description="EGF-like" evidence="31">
    <location>
        <begin position="689"/>
        <end position="724"/>
    </location>
</feature>
<evidence type="ECO:0000256" key="5">
    <source>
        <dbReference type="ARBA" id="ARBA00022473"/>
    </source>
</evidence>
<keyword evidence="22" id="KW-0804">Transcription</keyword>
<feature type="disulfide bond" evidence="29">
    <location>
        <begin position="677"/>
        <end position="686"/>
    </location>
</feature>
<sequence>MESTQPRAKGTDSFQGQSQGLLPRCLSGGGTGTGRELGRGLPAWLLAGNHTSFTSLPTCSALRPAALLPVCQSNLGSNMLCSVFLSRCHPGYIGPLCQSLDPCHRSPCLNGAACKSQVANGMPQFTCVCQRGFRGTSVCLCGSVFPERVVLTKMFIMRHCIPYLSTGQDCSLIDACATSPCANGARCASWNNHYNCSCPPGFQGKNCRNDIDECRKSGVCLNAGLCMNTHGSFRCQCPPGYSGRTCEVSSLPCAPSQCINGGTCRPTGDHTYDCACLPGFEGHNCETNVDDCPGHRCMNGGLCVDGVNTYNCQCSPEWTGQYCAEDVNECLMQPNACHNGGTCFNTIGGHTCVCVNGWTGDDCSENIDDCATAVCFNGATCHDRVASFFCECPVGKTGLLCHLDDACVSNPCNEGAVCDTNPLNGRAICTCPAGFVGGACNQDMDECSIGANPCEHFGKCVNTEGSFQCQCGRGYAGPRCEIDINECLSMPCQNDATCLDRIGEFTCICMPGYEGTLCESNTNNCQPDPCHHGTCVDGIASYTCNCKAGYTGYRCENQLNECHSNPCQNGGKCVDLVNKYICQCQHGTSGERAVPTEIHNTKYLLLYCTNCEINFDDCASKPCDYGICKDGINHYDCVCKPGFTGPLCNVEMDECSSGPCRNGGTCVDEENGFHCQCPEGFQPPYCYSQVDECGSNPCVHGACRDDINGYRCDCEPGWVGKNCDLDRNDCLPSPCQNAGTCIDQLNGFTCKCRHGFRGNLCQVNINECSSSPCLNQGTCVDGVASFTCLCELPYSGPTCADVLTPCSPNPCANHALCTNTPDYLGYQCNCQQGWQGQLCNIDVNECIANPCKNRGTCNNTLGGFVCSCRGGFTGPNCETDINDCAPNPCLSGGSCTDGVNSIRCSCLPGFTGPRCAVEVNECQSAPCKNGGTCTDYVNSYTCTCRPGFTGINCETNIPDCTESSCFNGGTCTDKINGYSCTCRSGFTGSHCQYEVNECDSQPCLNGGVCQDALESFRCSCPKGYTGNRCQMPVDWCRRSSPCQNGGRCRQKDASFSCECLGGWSGRYCDIPGVSCEVAALKRGLQTDELCHHGGHCVNTGNTHYCKCPTDYSDSYCESQVDHCEDKHCRNGATCRGYVGGYQCDCMPGYTGENCEMEVNECQSHPCQNGGTCIDLVGHYICSCPPGTLGVLCEINEDDCAPPLRLRGTPLKCLNNGTCVDRVGGYRCNCPPGFTGERCEGDINECHSNPCSPANSLDCIQLPNDYQCVCKPGFTGRRCQSRFSVCESQPCQNGGACSVSSSLSLGYACTCQLGYAGNNCERSMSCRELSCYNGGSCALTTRGARCTCLTGYAGPQCQHRSNEGCSSQPCRNGGICTEETSFPFFLCQCAQGWTGKRCEQGSTRLVEALLPPACPLADCHGKANDGVCDKECNTFPCRWDGGDCSLAVNPWAHCTDPRCWRVFNNSQCDESCNNADCLFDNFDCKNKEKICNPIYEAYCIDHYADGRCDQGCNSEECGWDGLDCAGKVPENLADGVLVLVVLLPPDELVNTAPAFLQKLSAILRTTLRFRLDHNGEPMIRPYTRREARLKRELQPHQEVIGSIVYLEIDNRLCSQRSDDCFPSADSAADYLGALSAMEMLRFPYTIKEVRGEKIPDPVDMPEWGKLMLVGVAALFLLVILVVGVLIGRRKREHSTLWFPEGFFPKKEPSSNKNRREPLGQDALGMKYMPKTVEESLLGDHSDSWIDTDCPEAKRLKVEEPSILSDSEDTVDCRQWTQHHLAAADIRMPPSMALTPPQGEFDQDCMDVNVRGPDGFTPLMLASFCGGGLEPELPEEEESEECSANIISDLIYQGATLAAQTDRTGETALHLAARYARADAAKRLLDAGADANAQDNTGRTPLHAAVAADAQGVFQILIRTRATDLDSRMYDGSTALILAARLAVEGMVEELITCHADINAVDELGKSALHWAAAVNNVEATMALLKNGANKDMQDLKEETPLFLAAREGSCEAVKVLLAHFANREITDHMDRLPRDIAQERMHHDIVQLLDEYNTVRSPQGHGGAPHHLAGGHTLSPLMCPPSAFMPGLKNTPQGKKSRRPGAKGSGLGGQHAQNLKDSAKARNKKLTLDMQSALLESSVTLSPVDSLDSPRGGANNAGYITNPCSPVAMPYSGLFHSSMSVPSTPMVHSSMMDGSGPFAVSLAQLNDLGDGGMSMQGRVSMASQVNQGPHGYVLNAGQLGLNMGLVSPVSVPFDWHSRMPSSSQCGGQVVNLVHSSQAGMHPQSPMQQQQNSLMMQQHQQNLYRSAQQAMLQPTPVIASTPISHSPVKLPSISEQQQQLHNHSMQQQQPPQPQPATQPTSPQASQAPPPQASGSTAGLEDYPTPPSQHSYSSALDATPKHYLRLSSEHPYLTPSPESPEPWSSPSPHCVSDWSDSTPSPAVAEIEVFNFKDLGMLS</sequence>
<evidence type="ECO:0000256" key="10">
    <source>
        <dbReference type="ARBA" id="ARBA00022729"/>
    </source>
</evidence>
<keyword evidence="11" id="KW-0677">Repeat</keyword>
<feature type="region of interest" description="Disordered" evidence="30">
    <location>
        <begin position="1"/>
        <end position="22"/>
    </location>
</feature>
<dbReference type="Proteomes" id="UP000694557">
    <property type="component" value="Unassembled WGS sequence"/>
</dbReference>
<evidence type="ECO:0000256" key="8">
    <source>
        <dbReference type="ARBA" id="ARBA00022553"/>
    </source>
</evidence>
<dbReference type="GO" id="GO:0045595">
    <property type="term" value="P:regulation of cell differentiation"/>
    <property type="evidence" value="ECO:0007669"/>
    <property type="project" value="UniProtKB-ARBA"/>
</dbReference>
<dbReference type="FunFam" id="3.30.300.320:FF:000001">
    <property type="entry name" value="Neurogenic locus notch 1"/>
    <property type="match status" value="1"/>
</dbReference>
<dbReference type="GO" id="GO:0009986">
    <property type="term" value="C:cell surface"/>
    <property type="evidence" value="ECO:0007669"/>
    <property type="project" value="TreeGrafter"/>
</dbReference>
<dbReference type="InterPro" id="IPR018097">
    <property type="entry name" value="EGF_Ca-bd_CS"/>
</dbReference>
<keyword evidence="15" id="KW-0914">Notch signaling pathway</keyword>
<feature type="disulfide bond" evidence="29">
    <location>
        <begin position="1388"/>
        <end position="1397"/>
    </location>
</feature>
<feature type="domain" description="EGF-like" evidence="31">
    <location>
        <begin position="1360"/>
        <end position="1398"/>
    </location>
</feature>
<dbReference type="InterPro" id="IPR024600">
    <property type="entry name" value="Notch_C"/>
</dbReference>
<feature type="domain" description="EGF-like" evidence="31">
    <location>
        <begin position="443"/>
        <end position="481"/>
    </location>
</feature>
<feature type="domain" description="EGF-like" evidence="31">
    <location>
        <begin position="403"/>
        <end position="441"/>
    </location>
</feature>
<feature type="region of interest" description="Disordered" evidence="30">
    <location>
        <begin position="2079"/>
        <end position="2114"/>
    </location>
</feature>
<feature type="domain" description="EGF-like" evidence="31">
    <location>
        <begin position="842"/>
        <end position="878"/>
    </location>
</feature>
<feature type="domain" description="EGF-like" evidence="31">
    <location>
        <begin position="614"/>
        <end position="649"/>
    </location>
</feature>
<dbReference type="PROSITE" id="PS00010">
    <property type="entry name" value="ASX_HYDROXYL"/>
    <property type="match status" value="18"/>
</dbReference>
<feature type="disulfide bond" evidence="27 29">
    <location>
        <begin position="546"/>
        <end position="555"/>
    </location>
</feature>
<feature type="domain" description="EGF-like" evidence="31">
    <location>
        <begin position="1157"/>
        <end position="1193"/>
    </location>
</feature>
<feature type="disulfide bond" evidence="29">
    <location>
        <begin position="830"/>
        <end position="839"/>
    </location>
</feature>
<dbReference type="SUPFAM" id="SSF57184">
    <property type="entry name" value="Growth factor receptor domain"/>
    <property type="match status" value="4"/>
</dbReference>
<feature type="binding site" evidence="26">
    <location>
        <position position="483"/>
    </location>
    <ligand>
        <name>Ca(2+)</name>
        <dbReference type="ChEBI" id="CHEBI:29108"/>
        <label>2</label>
    </ligand>
</feature>
<dbReference type="FunFam" id="2.10.25.10:FF:000031">
    <property type="entry name" value="neurogenic locus notch homolog protein 3"/>
    <property type="match status" value="3"/>
</dbReference>
<dbReference type="PROSITE" id="PS50258">
    <property type="entry name" value="LNR"/>
    <property type="match status" value="3"/>
</dbReference>
<feature type="disulfide bond" evidence="29">
    <location>
        <begin position="1020"/>
        <end position="1029"/>
    </location>
</feature>
<keyword evidence="5" id="KW-0217">Developmental protein</keyword>
<dbReference type="InterPro" id="IPR009030">
    <property type="entry name" value="Growth_fac_rcpt_cys_sf"/>
</dbReference>
<evidence type="ECO:0000256" key="12">
    <source>
        <dbReference type="ARBA" id="ARBA00022753"/>
    </source>
</evidence>
<dbReference type="GO" id="GO:0045944">
    <property type="term" value="P:positive regulation of transcription by RNA polymerase II"/>
    <property type="evidence" value="ECO:0007669"/>
    <property type="project" value="UniProtKB-ARBA"/>
</dbReference>
<dbReference type="CDD" id="cd21704">
    <property type="entry name" value="JMTM_Notch3"/>
    <property type="match status" value="1"/>
</dbReference>
<feature type="disulfide bond" evidence="27">
    <location>
        <begin position="454"/>
        <end position="469"/>
    </location>
</feature>
<feature type="disulfide bond" evidence="29">
    <location>
        <begin position="1145"/>
        <end position="1154"/>
    </location>
</feature>
<reference evidence="33" key="1">
    <citation type="submission" date="2025-08" db="UniProtKB">
        <authorList>
            <consortium name="Ensembl"/>
        </authorList>
    </citation>
    <scope>IDENTIFICATION</scope>
</reference>
<dbReference type="GO" id="GO:0035239">
    <property type="term" value="P:tube morphogenesis"/>
    <property type="evidence" value="ECO:0007669"/>
    <property type="project" value="UniProtKB-ARBA"/>
</dbReference>
<dbReference type="SUPFAM" id="SSF48403">
    <property type="entry name" value="Ankyrin repeat"/>
    <property type="match status" value="1"/>
</dbReference>
<keyword evidence="23" id="KW-0675">Receptor</keyword>
<feature type="disulfide bond" evidence="27 29">
    <location>
        <begin position="525"/>
        <end position="535"/>
    </location>
</feature>
<feature type="disulfide bond" evidence="29">
    <location>
        <begin position="198"/>
        <end position="207"/>
    </location>
</feature>
<feature type="binding site" evidence="26">
    <location>
        <position position="466"/>
    </location>
    <ligand>
        <name>Ca(2+)</name>
        <dbReference type="ChEBI" id="CHEBI:29108"/>
        <label>1</label>
    </ligand>
</feature>
<dbReference type="Gene3D" id="3.30.300.320">
    <property type="match status" value="1"/>
</dbReference>
<keyword evidence="14" id="KW-0832">Ubl conjugation</keyword>
<feature type="domain" description="EGF-like" evidence="31">
    <location>
        <begin position="1082"/>
        <end position="1117"/>
    </location>
</feature>
<evidence type="ECO:0000256" key="28">
    <source>
        <dbReference type="PROSITE-ProRule" id="PRU00023"/>
    </source>
</evidence>
<dbReference type="InterPro" id="IPR000800">
    <property type="entry name" value="Notch_dom"/>
</dbReference>
<dbReference type="GeneTree" id="ENSGT00940000160234"/>
<dbReference type="FunFam" id="2.10.25.10:FF:000080">
    <property type="entry name" value="Neurogenic locus notch 1"/>
    <property type="match status" value="2"/>
</dbReference>
<feature type="domain" description="EGF-like" evidence="31">
    <location>
        <begin position="172"/>
        <end position="208"/>
    </location>
</feature>
<dbReference type="FunFam" id="2.10.25.10:FF:000455">
    <property type="entry name" value="neurogenic locus notch homolog protein 3"/>
    <property type="match status" value="1"/>
</dbReference>
<feature type="domain" description="EGF-like" evidence="31">
    <location>
        <begin position="994"/>
        <end position="1030"/>
    </location>
</feature>
<evidence type="ECO:0000313" key="33">
    <source>
        <dbReference type="Ensembl" id="ENSOKIP00005009595.1"/>
    </source>
</evidence>
<feature type="disulfide bond" evidence="29">
    <location>
        <begin position="790"/>
        <end position="799"/>
    </location>
</feature>
<feature type="binding site" evidence="26">
    <location>
        <position position="537"/>
    </location>
    <ligand>
        <name>Ca(2+)</name>
        <dbReference type="ChEBI" id="CHEBI:29108"/>
        <label>3</label>
    </ligand>
</feature>
<dbReference type="FunFam" id="2.10.25.10:FF:000143">
    <property type="entry name" value="Protein crumbs 1"/>
    <property type="match status" value="1"/>
</dbReference>
<feature type="repeat" description="ANK" evidence="28">
    <location>
        <begin position="1929"/>
        <end position="1961"/>
    </location>
</feature>
<dbReference type="GO" id="GO:0048663">
    <property type="term" value="P:neuron fate commitment"/>
    <property type="evidence" value="ECO:0007669"/>
    <property type="project" value="UniProtKB-ARBA"/>
</dbReference>
<evidence type="ECO:0000256" key="20">
    <source>
        <dbReference type="ARBA" id="ARBA00023157"/>
    </source>
</evidence>
<dbReference type="InterPro" id="IPR001881">
    <property type="entry name" value="EGF-like_Ca-bd_dom"/>
</dbReference>
<comment type="similarity">
    <text evidence="4">Belongs to the NOTCH family.</text>
</comment>
<dbReference type="Pfam" id="PF00008">
    <property type="entry name" value="EGF"/>
    <property type="match status" value="19"/>
</dbReference>
<feature type="binding site" evidence="26">
    <location>
        <position position="486"/>
    </location>
    <ligand>
        <name>Ca(2+)</name>
        <dbReference type="ChEBI" id="CHEBI:29108"/>
        <label>2</label>
    </ligand>
</feature>
<feature type="disulfide bond" evidence="27">
    <location>
        <begin position="530"/>
        <end position="544"/>
    </location>
</feature>
<evidence type="ECO:0000256" key="9">
    <source>
        <dbReference type="ARBA" id="ARBA00022692"/>
    </source>
</evidence>
<feature type="domain" description="EGF-like" evidence="31">
    <location>
        <begin position="1321"/>
        <end position="1357"/>
    </location>
</feature>
<keyword evidence="17" id="KW-0805">Transcription regulation</keyword>
<dbReference type="FunFam" id="2.10.25.10:FF:000127">
    <property type="entry name" value="Neurogenic locus notch protein 1"/>
    <property type="match status" value="1"/>
</dbReference>
<evidence type="ECO:0000256" key="6">
    <source>
        <dbReference type="ARBA" id="ARBA00022475"/>
    </source>
</evidence>
<dbReference type="Pfam" id="PF07645">
    <property type="entry name" value="EGF_CA"/>
    <property type="match status" value="4"/>
</dbReference>
<dbReference type="GO" id="GO:0008284">
    <property type="term" value="P:positive regulation of cell population proliferation"/>
    <property type="evidence" value="ECO:0007669"/>
    <property type="project" value="UniProtKB-ARBA"/>
</dbReference>
<feature type="domain" description="EGF-like" evidence="31">
    <location>
        <begin position="918"/>
        <end position="954"/>
    </location>
</feature>
<feature type="binding site" evidence="26">
    <location>
        <position position="463"/>
    </location>
    <ligand>
        <name>Ca(2+)</name>
        <dbReference type="ChEBI" id="CHEBI:29108"/>
        <label>1</label>
    </ligand>
</feature>
<feature type="disulfide bond" evidence="29">
    <location>
        <begin position="1269"/>
        <end position="1278"/>
    </location>
</feature>
<dbReference type="SMART" id="SM01334">
    <property type="entry name" value="DUF3454"/>
    <property type="match status" value="1"/>
</dbReference>
<protein>
    <submittedName>
        <fullName evidence="33">Notch receptor 3</fullName>
    </submittedName>
</protein>
<dbReference type="Ensembl" id="ENSOKIT00005010164.1">
    <property type="protein sequence ID" value="ENSOKIP00005009595.1"/>
    <property type="gene ID" value="ENSOKIG00005002709.1"/>
</dbReference>
<feature type="domain" description="EGF-like" evidence="31">
    <location>
        <begin position="288"/>
        <end position="324"/>
    </location>
</feature>
<dbReference type="CDD" id="cd00054">
    <property type="entry name" value="EGF_CA"/>
    <property type="match status" value="24"/>
</dbReference>
<evidence type="ECO:0000256" key="26">
    <source>
        <dbReference type="PIRSR" id="PIRSR002279-1"/>
    </source>
</evidence>
<feature type="disulfide bond" evidence="29">
    <location>
        <begin position="412"/>
        <end position="429"/>
    </location>
</feature>
<dbReference type="GO" id="GO:0038023">
    <property type="term" value="F:signaling receptor activity"/>
    <property type="evidence" value="ECO:0007669"/>
    <property type="project" value="InterPro"/>
</dbReference>
<dbReference type="PRINTS" id="PR01986">
    <property type="entry name" value="NOTCH3"/>
</dbReference>
<feature type="domain" description="EGF-like" evidence="31">
    <location>
        <begin position="99"/>
        <end position="140"/>
    </location>
</feature>
<feature type="disulfide bond" evidence="29">
    <location>
        <begin position="1250"/>
        <end position="1267"/>
    </location>
</feature>
<feature type="domain" description="EGF-like" evidence="31">
    <location>
        <begin position="558"/>
        <end position="594"/>
    </location>
</feature>
<comment type="subcellular location">
    <subcellularLocation>
        <location evidence="2">Cell membrane</location>
        <topology evidence="2">Single-pass type I membrane protein</topology>
    </subcellularLocation>
    <subcellularLocation>
        <location evidence="3">Late endosome</location>
    </subcellularLocation>
    <subcellularLocation>
        <location evidence="1">Nucleus</location>
    </subcellularLocation>
</comment>
<keyword evidence="16" id="KW-1133">Transmembrane helix</keyword>
<dbReference type="PANTHER" id="PTHR45836">
    <property type="entry name" value="SLIT HOMOLOG"/>
    <property type="match status" value="1"/>
</dbReference>
<feature type="domain" description="LNR" evidence="32">
    <location>
        <begin position="1453"/>
        <end position="1488"/>
    </location>
</feature>
<dbReference type="SMART" id="SM00181">
    <property type="entry name" value="EGF"/>
    <property type="match status" value="32"/>
</dbReference>
<evidence type="ECO:0000256" key="2">
    <source>
        <dbReference type="ARBA" id="ARBA00004251"/>
    </source>
</evidence>
<evidence type="ECO:0000313" key="34">
    <source>
        <dbReference type="Proteomes" id="UP000694557"/>
    </source>
</evidence>
<feature type="compositionally biased region" description="Low complexity" evidence="30">
    <location>
        <begin position="2279"/>
        <end position="2300"/>
    </location>
</feature>
<keyword evidence="6" id="KW-1003">Cell membrane</keyword>
<feature type="disulfide bond" evidence="27 29">
    <location>
        <begin position="509"/>
        <end position="518"/>
    </location>
</feature>
<feature type="domain" description="EGF-like" evidence="31">
    <location>
        <begin position="1195"/>
        <end position="1239"/>
    </location>
</feature>
<feature type="disulfide bond" evidence="29">
    <location>
        <begin position="1183"/>
        <end position="1192"/>
    </location>
</feature>
<feature type="disulfide bond" evidence="27">
    <location>
        <begin position="447"/>
        <end position="460"/>
    </location>
</feature>
<accession>A0A8C7CPC0</accession>
<feature type="disulfide bond" evidence="29">
    <location>
        <begin position="906"/>
        <end position="915"/>
    </location>
</feature>
<dbReference type="GO" id="GO:0005509">
    <property type="term" value="F:calcium ion binding"/>
    <property type="evidence" value="ECO:0007669"/>
    <property type="project" value="InterPro"/>
</dbReference>
<dbReference type="Pfam" id="PF06816">
    <property type="entry name" value="NOD"/>
    <property type="match status" value="1"/>
</dbReference>
<evidence type="ECO:0000259" key="31">
    <source>
        <dbReference type="PROSITE" id="PS50026"/>
    </source>
</evidence>
<keyword evidence="7 29" id="KW-0245">EGF-like domain</keyword>
<feature type="repeat" description="ANK" evidence="28">
    <location>
        <begin position="1862"/>
        <end position="1894"/>
    </location>
</feature>
<keyword evidence="8" id="KW-0597">Phosphoprotein</keyword>
<keyword evidence="20 27" id="KW-1015">Disulfide bond</keyword>
<dbReference type="GO" id="GO:0005654">
    <property type="term" value="C:nucleoplasm"/>
    <property type="evidence" value="ECO:0007669"/>
    <property type="project" value="UniProtKB-ARBA"/>
</dbReference>
<feature type="domain" description="EGF-like" evidence="31">
    <location>
        <begin position="1281"/>
        <end position="1320"/>
    </location>
</feature>
<dbReference type="GO" id="GO:0019899">
    <property type="term" value="F:enzyme binding"/>
    <property type="evidence" value="ECO:0007669"/>
    <property type="project" value="UniProtKB-ARBA"/>
</dbReference>
<dbReference type="Gene3D" id="1.25.40.20">
    <property type="entry name" value="Ankyrin repeat-containing domain"/>
    <property type="match status" value="1"/>
</dbReference>
<dbReference type="InterPro" id="IPR036770">
    <property type="entry name" value="Ankyrin_rpt-contain_sf"/>
</dbReference>
<dbReference type="GO" id="GO:0005886">
    <property type="term" value="C:plasma membrane"/>
    <property type="evidence" value="ECO:0007669"/>
    <property type="project" value="UniProtKB-SubCell"/>
</dbReference>
<evidence type="ECO:0000256" key="16">
    <source>
        <dbReference type="ARBA" id="ARBA00022989"/>
    </source>
</evidence>
<dbReference type="Pfam" id="PF07684">
    <property type="entry name" value="NODP"/>
    <property type="match status" value="1"/>
</dbReference>
<feature type="disulfide bond" evidence="29">
    <location>
        <begin position="392"/>
        <end position="401"/>
    </location>
</feature>
<feature type="disulfide bond" evidence="29">
    <location>
        <begin position="693"/>
        <end position="703"/>
    </location>
</feature>
<gene>
    <name evidence="33" type="primary">NOTCH3</name>
    <name evidence="33" type="synonym">LOC109885731</name>
</gene>
<feature type="disulfide bond" evidence="29">
    <location>
        <begin position="1369"/>
        <end position="1386"/>
    </location>
</feature>
<keyword evidence="26" id="KW-0106">Calcium</keyword>
<feature type="disulfide bond" evidence="29">
    <location>
        <begin position="639"/>
        <end position="648"/>
    </location>
</feature>
<feature type="disulfide bond" evidence="29">
    <location>
        <begin position="1310"/>
        <end position="1319"/>
    </location>
</feature>
<dbReference type="FunFam" id="1.25.40.20:FF:000005">
    <property type="entry name" value="Neurogenic locus notch 1"/>
    <property type="match status" value="1"/>
</dbReference>
<dbReference type="Pfam" id="PF12796">
    <property type="entry name" value="Ank_2"/>
    <property type="match status" value="2"/>
</dbReference>
<feature type="disulfide bond" evidence="29">
    <location>
        <begin position="1059"/>
        <end position="1068"/>
    </location>
</feature>
<evidence type="ECO:0000256" key="21">
    <source>
        <dbReference type="ARBA" id="ARBA00023159"/>
    </source>
</evidence>
<dbReference type="FunFam" id="2.10.25.10:FF:000004">
    <property type="entry name" value="Neurogenic locus notch 1"/>
    <property type="match status" value="5"/>
</dbReference>
<feature type="disulfide bond" evidence="29">
    <location>
        <begin position="811"/>
        <end position="828"/>
    </location>
</feature>
<dbReference type="SUPFAM" id="SSF57196">
    <property type="entry name" value="EGF/Laminin"/>
    <property type="match status" value="17"/>
</dbReference>
<keyword evidence="25" id="KW-0539">Nucleus</keyword>
<reference evidence="33" key="2">
    <citation type="submission" date="2025-09" db="UniProtKB">
        <authorList>
            <consortium name="Ensembl"/>
        </authorList>
    </citation>
    <scope>IDENTIFICATION</scope>
</reference>
<feature type="disulfide bond" evidence="27">
    <location>
        <begin position="492"/>
        <end position="507"/>
    </location>
</feature>
<feature type="domain" description="EGF-like" evidence="31">
    <location>
        <begin position="651"/>
        <end position="687"/>
    </location>
</feature>
<dbReference type="InterPro" id="IPR013032">
    <property type="entry name" value="EGF-like_CS"/>
</dbReference>
<feature type="disulfide bond" evidence="29">
    <location>
        <begin position="982"/>
        <end position="991"/>
    </location>
</feature>
<dbReference type="InterPro" id="IPR022331">
    <property type="entry name" value="Notch_3"/>
</dbReference>
<keyword evidence="9" id="KW-0812">Transmembrane</keyword>
<feature type="disulfide bond" evidence="29">
    <location>
        <begin position="714"/>
        <end position="723"/>
    </location>
</feature>
<keyword evidence="34" id="KW-1185">Reference proteome</keyword>
<feature type="repeat" description="ANK" evidence="28">
    <location>
        <begin position="1962"/>
        <end position="1994"/>
    </location>
</feature>
<dbReference type="InterPro" id="IPR002110">
    <property type="entry name" value="Ankyrin_rpt"/>
</dbReference>
<evidence type="ECO:0000256" key="1">
    <source>
        <dbReference type="ARBA" id="ARBA00004123"/>
    </source>
</evidence>
<feature type="domain" description="EGF-like" evidence="31">
    <location>
        <begin position="521"/>
        <end position="556"/>
    </location>
</feature>
<dbReference type="FunFam" id="2.10.25.10:FF:000471">
    <property type="entry name" value="Protein lin-12"/>
    <property type="match status" value="1"/>
</dbReference>
<dbReference type="PIRSF" id="PIRSF002279">
    <property type="entry name" value="Notch"/>
    <property type="match status" value="1"/>
</dbReference>
<dbReference type="GO" id="GO:0051240">
    <property type="term" value="P:positive regulation of multicellular organismal process"/>
    <property type="evidence" value="ECO:0007669"/>
    <property type="project" value="UniProtKB-ARBA"/>
</dbReference>
<feature type="domain" description="EGF-like" evidence="31">
    <location>
        <begin position="1241"/>
        <end position="1279"/>
    </location>
</feature>
<evidence type="ECO:0000256" key="15">
    <source>
        <dbReference type="ARBA" id="ARBA00022976"/>
    </source>
</evidence>
<feature type="disulfide bond" evidence="29">
    <location>
        <begin position="237"/>
        <end position="246"/>
    </location>
</feature>
<dbReference type="SMART" id="SM00248">
    <property type="entry name" value="ANK"/>
    <property type="match status" value="6"/>
</dbReference>
<feature type="disulfide bond" evidence="29">
    <location>
        <begin position="868"/>
        <end position="877"/>
    </location>
</feature>
<feature type="domain" description="EGF-like" evidence="31">
    <location>
        <begin position="726"/>
        <end position="762"/>
    </location>
</feature>
<dbReference type="GO" id="GO:0007411">
    <property type="term" value="P:axon guidance"/>
    <property type="evidence" value="ECO:0007669"/>
    <property type="project" value="TreeGrafter"/>
</dbReference>
<evidence type="ECO:0000256" key="19">
    <source>
        <dbReference type="ARBA" id="ARBA00023136"/>
    </source>
</evidence>
<feature type="domain" description="EGF-like" evidence="31">
    <location>
        <begin position="210"/>
        <end position="247"/>
    </location>
</feature>
<feature type="binding site" evidence="26">
    <location>
        <position position="521"/>
    </location>
    <ligand>
        <name>Ca(2+)</name>
        <dbReference type="ChEBI" id="CHEBI:29108"/>
        <label>3</label>
    </ligand>
</feature>
<feature type="domain" description="EGF-like" evidence="31">
    <location>
        <begin position="1032"/>
        <end position="1069"/>
    </location>
</feature>
<dbReference type="GO" id="GO:0005770">
    <property type="term" value="C:late endosome"/>
    <property type="evidence" value="ECO:0007669"/>
    <property type="project" value="UniProtKB-SubCell"/>
</dbReference>
<dbReference type="PRINTS" id="PR00010">
    <property type="entry name" value="EGFBLOOD"/>
</dbReference>
<dbReference type="InterPro" id="IPR049883">
    <property type="entry name" value="NOTCH1_EGF-like"/>
</dbReference>
<dbReference type="PRINTS" id="PR01983">
    <property type="entry name" value="NOTCH"/>
</dbReference>
<keyword evidence="24" id="KW-0325">Glycoprotein</keyword>
<feature type="disulfide bond" evidence="27">
    <location>
        <begin position="487"/>
        <end position="498"/>
    </location>
</feature>
<dbReference type="PROSITE" id="PS50088">
    <property type="entry name" value="ANK_REPEAT"/>
    <property type="match status" value="4"/>
</dbReference>
<keyword evidence="19" id="KW-0472">Membrane</keyword>
<feature type="region of interest" description="Disordered" evidence="30">
    <location>
        <begin position="2277"/>
        <end position="2300"/>
    </location>
</feature>
<organism evidence="33 34">
    <name type="scientific">Oncorhynchus kisutch</name>
    <name type="common">Coho salmon</name>
    <name type="synonym">Salmo kisutch</name>
    <dbReference type="NCBI Taxonomy" id="8019"/>
    <lineage>
        <taxon>Eukaryota</taxon>
        <taxon>Metazoa</taxon>
        <taxon>Chordata</taxon>
        <taxon>Craniata</taxon>
        <taxon>Vertebrata</taxon>
        <taxon>Euteleostomi</taxon>
        <taxon>Actinopterygii</taxon>
        <taxon>Neopterygii</taxon>
        <taxon>Teleostei</taxon>
        <taxon>Protacanthopterygii</taxon>
        <taxon>Salmoniformes</taxon>
        <taxon>Salmonidae</taxon>
        <taxon>Salmoninae</taxon>
        <taxon>Oncorhynchus</taxon>
    </lineage>
</organism>
<keyword evidence="26" id="KW-0479">Metal-binding</keyword>
<dbReference type="PROSITE" id="PS50026">
    <property type="entry name" value="EGF_3"/>
    <property type="match status" value="32"/>
</dbReference>
<feature type="domain" description="EGF-like" evidence="31">
    <location>
        <begin position="1119"/>
        <end position="1155"/>
    </location>
</feature>
<dbReference type="GO" id="GO:0043235">
    <property type="term" value="C:receptor complex"/>
    <property type="evidence" value="ECO:0007669"/>
    <property type="project" value="TreeGrafter"/>
</dbReference>
<dbReference type="InterPro" id="IPR035993">
    <property type="entry name" value="Notch-like_dom_sf"/>
</dbReference>
<evidence type="ECO:0000259" key="32">
    <source>
        <dbReference type="PROSITE" id="PS50258"/>
    </source>
</evidence>
<keyword evidence="12" id="KW-0967">Endosome</keyword>
<feature type="domain" description="EGF-like" evidence="31">
    <location>
        <begin position="326"/>
        <end position="364"/>
    </location>
</feature>
<evidence type="ECO:0000256" key="29">
    <source>
        <dbReference type="PROSITE-ProRule" id="PRU00076"/>
    </source>
</evidence>
<evidence type="ECO:0000256" key="3">
    <source>
        <dbReference type="ARBA" id="ARBA00004603"/>
    </source>
</evidence>
<dbReference type="PROSITE" id="PS50297">
    <property type="entry name" value="ANK_REP_REGION"/>
    <property type="match status" value="2"/>
</dbReference>
<feature type="binding site" evidence="26">
    <location>
        <position position="522"/>
    </location>
    <ligand>
        <name>Ca(2+)</name>
        <dbReference type="ChEBI" id="CHEBI:29108"/>
        <label>3</label>
    </ligand>
</feature>
<dbReference type="InterPro" id="IPR000152">
    <property type="entry name" value="EGF-type_Asp/Asn_hydroxyl_site"/>
</dbReference>
<dbReference type="FunFam" id="2.10.25.10:FF:000122">
    <property type="entry name" value="Protein crumbs homolog 2"/>
    <property type="match status" value="1"/>
</dbReference>
<dbReference type="FunFam" id="2.10.25.10:FF:000136">
    <property type="entry name" value="Neurogenic locus notch 1"/>
    <property type="match status" value="1"/>
</dbReference>
<feature type="disulfide bond" evidence="29">
    <location>
        <begin position="944"/>
        <end position="953"/>
    </location>
</feature>
<keyword evidence="10" id="KW-0732">Signal</keyword>